<evidence type="ECO:0000313" key="1">
    <source>
        <dbReference type="EMBL" id="SDH82695.1"/>
    </source>
</evidence>
<dbReference type="EMBL" id="FNCJ01000013">
    <property type="protein sequence ID" value="SDH82695.1"/>
    <property type="molecule type" value="Genomic_DNA"/>
</dbReference>
<reference evidence="1 2" key="1">
    <citation type="submission" date="2016-10" db="EMBL/GenBank/DDBJ databases">
        <authorList>
            <person name="de Groot N.N."/>
        </authorList>
    </citation>
    <scope>NUCLEOTIDE SEQUENCE [LARGE SCALE GENOMIC DNA]</scope>
    <source>
        <strain evidence="1 2">LMG 2247</strain>
    </source>
</reference>
<organism evidence="1 2">
    <name type="scientific">Paraburkholderia phenazinium</name>
    <dbReference type="NCBI Taxonomy" id="60549"/>
    <lineage>
        <taxon>Bacteria</taxon>
        <taxon>Pseudomonadati</taxon>
        <taxon>Pseudomonadota</taxon>
        <taxon>Betaproteobacteria</taxon>
        <taxon>Burkholderiales</taxon>
        <taxon>Burkholderiaceae</taxon>
        <taxon>Paraburkholderia</taxon>
    </lineage>
</organism>
<dbReference type="Proteomes" id="UP000199706">
    <property type="component" value="Unassembled WGS sequence"/>
</dbReference>
<name>A0A1G8FKR1_9BURK</name>
<evidence type="ECO:0000313" key="2">
    <source>
        <dbReference type="Proteomes" id="UP000199706"/>
    </source>
</evidence>
<accession>A0A1G8FKR1</accession>
<sequence length="34" mass="3923">MQDDRFRVRVYVNGSTPMVISGGRDSFGIYLETR</sequence>
<proteinExistence type="predicted"/>
<protein>
    <submittedName>
        <fullName evidence="1">Uncharacterized protein</fullName>
    </submittedName>
</protein>
<dbReference type="AlphaFoldDB" id="A0A1G8FKR1"/>
<gene>
    <name evidence="1" type="ORF">SAMN05216466_113226</name>
</gene>